<comment type="function">
    <text evidence="1 6">Removes the N-terminal methionine from nascent proteins. The N-terminal methionine is often cleaved when the second residue in the primary sequence is small and uncharged (Met-Ala-, Cys, Gly, Pro, Ser, Thr, or Val). Requires deformylation of the N(alpha)-formylated initiator methionine before it can be hydrolyzed.</text>
</comment>
<feature type="binding site" evidence="6">
    <location>
        <position position="185"/>
    </location>
    <ligand>
        <name>substrate</name>
    </ligand>
</feature>
<dbReference type="PANTHER" id="PTHR43330:SF27">
    <property type="entry name" value="METHIONINE AMINOPEPTIDASE"/>
    <property type="match status" value="1"/>
</dbReference>
<evidence type="ECO:0000256" key="6">
    <source>
        <dbReference type="HAMAP-Rule" id="MF_01974"/>
    </source>
</evidence>
<dbReference type="GO" id="GO:0004239">
    <property type="term" value="F:initiator methionyl aminopeptidase activity"/>
    <property type="evidence" value="ECO:0007669"/>
    <property type="project" value="UniProtKB-UniRule"/>
</dbReference>
<dbReference type="KEGG" id="brv:CFK39_04180"/>
<dbReference type="Gene3D" id="3.90.230.10">
    <property type="entry name" value="Creatinase/methionine aminopeptidase superfamily"/>
    <property type="match status" value="1"/>
</dbReference>
<evidence type="ECO:0000256" key="3">
    <source>
        <dbReference type="ARBA" id="ARBA00022670"/>
    </source>
</evidence>
<comment type="catalytic activity">
    <reaction evidence="6 7">
        <text>Release of N-terminal amino acids, preferentially methionine, from peptides and arylamides.</text>
        <dbReference type="EC" id="3.4.11.18"/>
    </reaction>
</comment>
<accession>A0A220UB35</accession>
<organism evidence="9 10">
    <name type="scientific">Brachybacterium avium</name>
    <dbReference type="NCBI Taxonomy" id="2017485"/>
    <lineage>
        <taxon>Bacteria</taxon>
        <taxon>Bacillati</taxon>
        <taxon>Actinomycetota</taxon>
        <taxon>Actinomycetes</taxon>
        <taxon>Micrococcales</taxon>
        <taxon>Dermabacteraceae</taxon>
        <taxon>Brachybacterium</taxon>
    </lineage>
</organism>
<dbReference type="Proteomes" id="UP000198398">
    <property type="component" value="Chromosome"/>
</dbReference>
<protein>
    <recommendedName>
        <fullName evidence="6 7">Methionine aminopeptidase</fullName>
        <shortName evidence="6">MAP</shortName>
        <shortName evidence="6">MetAP</shortName>
        <ecNumber evidence="6 7">3.4.11.18</ecNumber>
    </recommendedName>
    <alternativeName>
        <fullName evidence="6">Peptidase M</fullName>
    </alternativeName>
</protein>
<dbReference type="InterPro" id="IPR036005">
    <property type="entry name" value="Creatinase/aminopeptidase-like"/>
</dbReference>
<comment type="similarity">
    <text evidence="6">Belongs to the peptidase M24A family. Methionine aminopeptidase type 1 subfamily.</text>
</comment>
<feature type="binding site" evidence="6">
    <location>
        <position position="111"/>
    </location>
    <ligand>
        <name>a divalent metal cation</name>
        <dbReference type="ChEBI" id="CHEBI:60240"/>
        <label>1</label>
    </ligand>
</feature>
<feature type="binding site" evidence="6">
    <location>
        <position position="178"/>
    </location>
    <ligand>
        <name>a divalent metal cation</name>
        <dbReference type="ChEBI" id="CHEBI:60240"/>
        <label>2</label>
        <note>catalytic</note>
    </ligand>
</feature>
<dbReference type="InterPro" id="IPR002467">
    <property type="entry name" value="Pept_M24A_MAP1"/>
</dbReference>
<proteinExistence type="inferred from homology"/>
<keyword evidence="2 6" id="KW-0031">Aminopeptidase</keyword>
<dbReference type="EMBL" id="CP022316">
    <property type="protein sequence ID" value="ASK65156.1"/>
    <property type="molecule type" value="Genomic_DNA"/>
</dbReference>
<dbReference type="OrthoDB" id="9802055at2"/>
<feature type="binding site" evidence="6">
    <location>
        <position position="242"/>
    </location>
    <ligand>
        <name>a divalent metal cation</name>
        <dbReference type="ChEBI" id="CHEBI:60240"/>
        <label>2</label>
        <note>catalytic</note>
    </ligand>
</feature>
<evidence type="ECO:0000256" key="4">
    <source>
        <dbReference type="ARBA" id="ARBA00022723"/>
    </source>
</evidence>
<comment type="cofactor">
    <cofactor evidence="6">
        <name>Co(2+)</name>
        <dbReference type="ChEBI" id="CHEBI:48828"/>
    </cofactor>
    <cofactor evidence="6">
        <name>Zn(2+)</name>
        <dbReference type="ChEBI" id="CHEBI:29105"/>
    </cofactor>
    <cofactor evidence="6">
        <name>Mn(2+)</name>
        <dbReference type="ChEBI" id="CHEBI:29035"/>
    </cofactor>
    <cofactor evidence="6">
        <name>Fe(2+)</name>
        <dbReference type="ChEBI" id="CHEBI:29033"/>
    </cofactor>
    <text evidence="6">Binds 2 divalent metal cations per subunit. Has a high-affinity and a low affinity metal-binding site. The true nature of the physiological cofactor is under debate. The enzyme is active with cobalt, zinc, manganese or divalent iron ions. Most likely, methionine aminopeptidases function as mononuclear Fe(2+)-metalloproteases under physiological conditions, and the catalytically relevant metal-binding site has been assigned to the histidine-containing high-affinity site.</text>
</comment>
<dbReference type="NCBIfam" id="TIGR00500">
    <property type="entry name" value="met_pdase_I"/>
    <property type="match status" value="1"/>
</dbReference>
<dbReference type="SUPFAM" id="SSF55920">
    <property type="entry name" value="Creatinase/aminopeptidase"/>
    <property type="match status" value="1"/>
</dbReference>
<dbReference type="EC" id="3.4.11.18" evidence="6 7"/>
<dbReference type="GO" id="GO:0005829">
    <property type="term" value="C:cytosol"/>
    <property type="evidence" value="ECO:0007669"/>
    <property type="project" value="TreeGrafter"/>
</dbReference>
<dbReference type="PRINTS" id="PR00599">
    <property type="entry name" value="MAPEPTIDASE"/>
</dbReference>
<keyword evidence="3 6" id="KW-0645">Protease</keyword>
<dbReference type="AlphaFoldDB" id="A0A220UB35"/>
<feature type="domain" description="Peptidase M24" evidence="8">
    <location>
        <begin position="19"/>
        <end position="249"/>
    </location>
</feature>
<feature type="binding site" evidence="6">
    <location>
        <position position="100"/>
    </location>
    <ligand>
        <name>a divalent metal cation</name>
        <dbReference type="ChEBI" id="CHEBI:60240"/>
        <label>1</label>
    </ligand>
</feature>
<dbReference type="GO" id="GO:0006508">
    <property type="term" value="P:proteolysis"/>
    <property type="evidence" value="ECO:0007669"/>
    <property type="project" value="UniProtKB-KW"/>
</dbReference>
<reference evidence="10" key="1">
    <citation type="submission" date="2017-07" db="EMBL/GenBank/DDBJ databases">
        <title>Brachybacterium sp. VR2415.</title>
        <authorList>
            <person name="Tak E.J."/>
            <person name="Bae J.-W."/>
        </authorList>
    </citation>
    <scope>NUCLEOTIDE SEQUENCE [LARGE SCALE GENOMIC DNA]</scope>
    <source>
        <strain evidence="10">VR2415</strain>
    </source>
</reference>
<keyword evidence="4 6" id="KW-0479">Metal-binding</keyword>
<dbReference type="HAMAP" id="MF_01974">
    <property type="entry name" value="MetAP_1"/>
    <property type="match status" value="1"/>
</dbReference>
<feature type="binding site" evidence="6">
    <location>
        <position position="211"/>
    </location>
    <ligand>
        <name>a divalent metal cation</name>
        <dbReference type="ChEBI" id="CHEBI:60240"/>
        <label>2</label>
        <note>catalytic</note>
    </ligand>
</feature>
<evidence type="ECO:0000256" key="1">
    <source>
        <dbReference type="ARBA" id="ARBA00002521"/>
    </source>
</evidence>
<dbReference type="InterPro" id="IPR000994">
    <property type="entry name" value="Pept_M24"/>
</dbReference>
<feature type="binding site" evidence="6">
    <location>
        <position position="242"/>
    </location>
    <ligand>
        <name>a divalent metal cation</name>
        <dbReference type="ChEBI" id="CHEBI:60240"/>
        <label>1</label>
    </ligand>
</feature>
<evidence type="ECO:0000256" key="5">
    <source>
        <dbReference type="ARBA" id="ARBA00022801"/>
    </source>
</evidence>
<keyword evidence="10" id="KW-1185">Reference proteome</keyword>
<gene>
    <name evidence="6 9" type="primary">map</name>
    <name evidence="9" type="ORF">CFK39_04180</name>
</gene>
<dbReference type="GO" id="GO:0046872">
    <property type="term" value="F:metal ion binding"/>
    <property type="evidence" value="ECO:0007669"/>
    <property type="project" value="UniProtKB-UniRule"/>
</dbReference>
<evidence type="ECO:0000256" key="2">
    <source>
        <dbReference type="ARBA" id="ARBA00022438"/>
    </source>
</evidence>
<evidence type="ECO:0000259" key="8">
    <source>
        <dbReference type="Pfam" id="PF00557"/>
    </source>
</evidence>
<dbReference type="RefSeq" id="WP_089064402.1">
    <property type="nucleotide sequence ID" value="NZ_CP022316.1"/>
</dbReference>
<dbReference type="Pfam" id="PF00557">
    <property type="entry name" value="Peptidase_M24"/>
    <property type="match status" value="1"/>
</dbReference>
<comment type="subunit">
    <text evidence="6">Monomer.</text>
</comment>
<keyword evidence="5 6" id="KW-0378">Hydrolase</keyword>
<evidence type="ECO:0000256" key="7">
    <source>
        <dbReference type="RuleBase" id="RU003653"/>
    </source>
</evidence>
<dbReference type="PROSITE" id="PS00680">
    <property type="entry name" value="MAP_1"/>
    <property type="match status" value="1"/>
</dbReference>
<dbReference type="CDD" id="cd01086">
    <property type="entry name" value="MetAP1"/>
    <property type="match status" value="1"/>
</dbReference>
<dbReference type="GO" id="GO:0070006">
    <property type="term" value="F:metalloaminopeptidase activity"/>
    <property type="evidence" value="ECO:0007669"/>
    <property type="project" value="UniProtKB-UniRule"/>
</dbReference>
<dbReference type="PANTHER" id="PTHR43330">
    <property type="entry name" value="METHIONINE AMINOPEPTIDASE"/>
    <property type="match status" value="1"/>
</dbReference>
<dbReference type="InterPro" id="IPR001714">
    <property type="entry name" value="Pept_M24_MAP"/>
</dbReference>
<evidence type="ECO:0000313" key="10">
    <source>
        <dbReference type="Proteomes" id="UP000198398"/>
    </source>
</evidence>
<evidence type="ECO:0000313" key="9">
    <source>
        <dbReference type="EMBL" id="ASK65156.1"/>
    </source>
</evidence>
<feature type="binding site" evidence="6">
    <location>
        <position position="111"/>
    </location>
    <ligand>
        <name>a divalent metal cation</name>
        <dbReference type="ChEBI" id="CHEBI:60240"/>
        <label>2</label>
        <note>catalytic</note>
    </ligand>
</feature>
<feature type="binding site" evidence="6">
    <location>
        <position position="83"/>
    </location>
    <ligand>
        <name>substrate</name>
    </ligand>
</feature>
<name>A0A220UB35_9MICO</name>
<sequence>MSFLPERVELKTPEQILVMRRSGKLLHRVHEMLAERIRPGITTNQLDTLAHDMIRDAGATPNFLGYQGYPATLCISVNDVVVHGIPDDRPLQDGDIVSIDGGLIIEGWHSDAARTHVVGQPRSVADAELVRITREALWTGIAALASAERVGEIGAAIEDFVADAAGESLSHLEGFGGHGIGTAMHQPPDVMNYRTRSRGPKVRTGMCLAIEPMLIQGPGNWELEDDDWTVRATAGGRAAHGEHSVAVTEQGLLVLTEGDGGAAELALRGVVAAPDPLDDADG</sequence>